<reference evidence="2" key="1">
    <citation type="journal article" date="2019" name="Sci. Rep.">
        <title>Draft genome of Tanacetum cinerariifolium, the natural source of mosquito coil.</title>
        <authorList>
            <person name="Yamashiro T."/>
            <person name="Shiraishi A."/>
            <person name="Satake H."/>
            <person name="Nakayama K."/>
        </authorList>
    </citation>
    <scope>NUCLEOTIDE SEQUENCE</scope>
</reference>
<gene>
    <name evidence="2" type="ORF">Tci_896694</name>
</gene>
<evidence type="ECO:0000256" key="1">
    <source>
        <dbReference type="SAM" id="MobiDB-lite"/>
    </source>
</evidence>
<dbReference type="AlphaFoldDB" id="A0A699UP94"/>
<proteinExistence type="predicted"/>
<name>A0A699UP94_TANCI</name>
<evidence type="ECO:0000313" key="2">
    <source>
        <dbReference type="EMBL" id="GFD24725.1"/>
    </source>
</evidence>
<feature type="non-terminal residue" evidence="2">
    <location>
        <position position="1"/>
    </location>
</feature>
<sequence length="99" mass="10202">ASTSVPTAVPTSVTIVPASASTIPPSAFTIPPGTSTIHVGSPSVPADVSPSVAPAGVSNKGKSPMVEEDIPVKARTFKQREEDRLGEEAAKWLHDEEQA</sequence>
<protein>
    <submittedName>
        <fullName evidence="2">SGNH hydrolase-type esterase domain-containing protein</fullName>
    </submittedName>
</protein>
<organism evidence="2">
    <name type="scientific">Tanacetum cinerariifolium</name>
    <name type="common">Dalmatian daisy</name>
    <name type="synonym">Chrysanthemum cinerariifolium</name>
    <dbReference type="NCBI Taxonomy" id="118510"/>
    <lineage>
        <taxon>Eukaryota</taxon>
        <taxon>Viridiplantae</taxon>
        <taxon>Streptophyta</taxon>
        <taxon>Embryophyta</taxon>
        <taxon>Tracheophyta</taxon>
        <taxon>Spermatophyta</taxon>
        <taxon>Magnoliopsida</taxon>
        <taxon>eudicotyledons</taxon>
        <taxon>Gunneridae</taxon>
        <taxon>Pentapetalae</taxon>
        <taxon>asterids</taxon>
        <taxon>campanulids</taxon>
        <taxon>Asterales</taxon>
        <taxon>Asteraceae</taxon>
        <taxon>Asteroideae</taxon>
        <taxon>Anthemideae</taxon>
        <taxon>Anthemidinae</taxon>
        <taxon>Tanacetum</taxon>
    </lineage>
</organism>
<feature type="region of interest" description="Disordered" evidence="1">
    <location>
        <begin position="79"/>
        <end position="99"/>
    </location>
</feature>
<comment type="caution">
    <text evidence="2">The sequence shown here is derived from an EMBL/GenBank/DDBJ whole genome shotgun (WGS) entry which is preliminary data.</text>
</comment>
<accession>A0A699UP94</accession>
<dbReference type="GO" id="GO:0016787">
    <property type="term" value="F:hydrolase activity"/>
    <property type="evidence" value="ECO:0007669"/>
    <property type="project" value="UniProtKB-KW"/>
</dbReference>
<dbReference type="EMBL" id="BKCJ011354605">
    <property type="protein sequence ID" value="GFD24725.1"/>
    <property type="molecule type" value="Genomic_DNA"/>
</dbReference>
<keyword evidence="2" id="KW-0378">Hydrolase</keyword>